<evidence type="ECO:0000313" key="14">
    <source>
        <dbReference type="EMBL" id="GAC66726.1"/>
    </source>
</evidence>
<evidence type="ECO:0000256" key="8">
    <source>
        <dbReference type="ARBA" id="ARBA00023098"/>
    </source>
</evidence>
<protein>
    <recommendedName>
        <fullName evidence="4 11">Diacylglycerol O-acyltransferase</fullName>
        <ecNumber evidence="4 11">2.3.1.20</ecNumber>
    </recommendedName>
</protein>
<evidence type="ECO:0000256" key="4">
    <source>
        <dbReference type="ARBA" id="ARBA00013244"/>
    </source>
</evidence>
<dbReference type="GO" id="GO:0019432">
    <property type="term" value="P:triglyceride biosynthetic process"/>
    <property type="evidence" value="ECO:0007669"/>
    <property type="project" value="UniProtKB-UniPathway"/>
</dbReference>
<dbReference type="AlphaFoldDB" id="M0QEH2"/>
<keyword evidence="9 11" id="KW-0012">Acyltransferase</keyword>
<keyword evidence="8 11" id="KW-0443">Lipid metabolism</keyword>
<dbReference type="EC" id="2.3.1.20" evidence="4 11"/>
<comment type="caution">
    <text evidence="14">The sequence shown here is derived from an EMBL/GenBank/DDBJ whole genome shotgun (WGS) entry which is preliminary data.</text>
</comment>
<dbReference type="Pfam" id="PF03007">
    <property type="entry name" value="WS_DGAT_cat"/>
    <property type="match status" value="1"/>
</dbReference>
<gene>
    <name evidence="14" type="ORF">GS4_03_01740</name>
</gene>
<dbReference type="eggNOG" id="COG1020">
    <property type="taxonomic scope" value="Bacteria"/>
</dbReference>
<dbReference type="Pfam" id="PF06974">
    <property type="entry name" value="WS_DGAT_C"/>
    <property type="match status" value="1"/>
</dbReference>
<evidence type="ECO:0000256" key="1">
    <source>
        <dbReference type="ARBA" id="ARBA00004771"/>
    </source>
</evidence>
<reference evidence="14 15" key="1">
    <citation type="submission" date="2013-01" db="EMBL/GenBank/DDBJ databases">
        <title>Whole genome shotgun sequence of Gordonia soli NBRC 108243.</title>
        <authorList>
            <person name="Isaki-Nakamura S."/>
            <person name="Hosoyama A."/>
            <person name="Tsuchikane K."/>
            <person name="Ando Y."/>
            <person name="Baba S."/>
            <person name="Ohji S."/>
            <person name="Hamada M."/>
            <person name="Tamura T."/>
            <person name="Yamazoe A."/>
            <person name="Yamazaki S."/>
            <person name="Fujita N."/>
        </authorList>
    </citation>
    <scope>NUCLEOTIDE SEQUENCE [LARGE SCALE GENOMIC DNA]</scope>
    <source>
        <strain evidence="14 15">NBRC 108243</strain>
    </source>
</reference>
<keyword evidence="6 11" id="KW-0808">Transferase</keyword>
<evidence type="ECO:0000256" key="3">
    <source>
        <dbReference type="ARBA" id="ARBA00009587"/>
    </source>
</evidence>
<dbReference type="EMBL" id="BANX01000003">
    <property type="protein sequence ID" value="GAC66726.1"/>
    <property type="molecule type" value="Genomic_DNA"/>
</dbReference>
<dbReference type="GO" id="GO:0006071">
    <property type="term" value="P:glycerol metabolic process"/>
    <property type="evidence" value="ECO:0007669"/>
    <property type="project" value="UniProtKB-KW"/>
</dbReference>
<evidence type="ECO:0000256" key="11">
    <source>
        <dbReference type="RuleBase" id="RU361241"/>
    </source>
</evidence>
<comment type="catalytic activity">
    <reaction evidence="10 11">
        <text>an acyl-CoA + a 1,2-diacyl-sn-glycerol = a triacyl-sn-glycerol + CoA</text>
        <dbReference type="Rhea" id="RHEA:10868"/>
        <dbReference type="ChEBI" id="CHEBI:17815"/>
        <dbReference type="ChEBI" id="CHEBI:57287"/>
        <dbReference type="ChEBI" id="CHEBI:58342"/>
        <dbReference type="ChEBI" id="CHEBI:64615"/>
        <dbReference type="EC" id="2.3.1.20"/>
    </reaction>
</comment>
<keyword evidence="5 11" id="KW-0444">Lipid biosynthesis</keyword>
<organism evidence="14 15">
    <name type="scientific">Gordonia soli NBRC 108243</name>
    <dbReference type="NCBI Taxonomy" id="1223545"/>
    <lineage>
        <taxon>Bacteria</taxon>
        <taxon>Bacillati</taxon>
        <taxon>Actinomycetota</taxon>
        <taxon>Actinomycetes</taxon>
        <taxon>Mycobacteriales</taxon>
        <taxon>Gordoniaceae</taxon>
        <taxon>Gordonia</taxon>
    </lineage>
</organism>
<feature type="domain" description="O-acyltransferase WSD1-like N-terminal" evidence="12">
    <location>
        <begin position="5"/>
        <end position="272"/>
    </location>
</feature>
<dbReference type="InterPro" id="IPR045034">
    <property type="entry name" value="O-acyltransferase_WSD1-like"/>
</dbReference>
<evidence type="ECO:0000259" key="13">
    <source>
        <dbReference type="Pfam" id="PF06974"/>
    </source>
</evidence>
<evidence type="ECO:0000313" key="15">
    <source>
        <dbReference type="Proteomes" id="UP000011666"/>
    </source>
</evidence>
<dbReference type="STRING" id="1223545.GS4_03_01740"/>
<dbReference type="OrthoDB" id="9810950at2"/>
<evidence type="ECO:0000256" key="9">
    <source>
        <dbReference type="ARBA" id="ARBA00023315"/>
    </source>
</evidence>
<comment type="pathway">
    <text evidence="1 11">Glycerolipid metabolism; triacylglycerol biosynthesis.</text>
</comment>
<dbReference type="GO" id="GO:0001666">
    <property type="term" value="P:response to hypoxia"/>
    <property type="evidence" value="ECO:0007669"/>
    <property type="project" value="TreeGrafter"/>
</dbReference>
<feature type="domain" description="O-acyltransferase WSD1 C-terminal" evidence="13">
    <location>
        <begin position="329"/>
        <end position="467"/>
    </location>
</feature>
<evidence type="ECO:0000256" key="5">
    <source>
        <dbReference type="ARBA" id="ARBA00022516"/>
    </source>
</evidence>
<comment type="similarity">
    <text evidence="3 11">Belongs to the long-chain O-acyltransferase family.</text>
</comment>
<evidence type="ECO:0000256" key="7">
    <source>
        <dbReference type="ARBA" id="ARBA00022798"/>
    </source>
</evidence>
<dbReference type="GO" id="GO:0004144">
    <property type="term" value="F:diacylglycerol O-acyltransferase activity"/>
    <property type="evidence" value="ECO:0007669"/>
    <property type="project" value="UniProtKB-EC"/>
</dbReference>
<evidence type="ECO:0000256" key="6">
    <source>
        <dbReference type="ARBA" id="ARBA00022679"/>
    </source>
</evidence>
<evidence type="ECO:0000256" key="2">
    <source>
        <dbReference type="ARBA" id="ARBA00005189"/>
    </source>
</evidence>
<dbReference type="PANTHER" id="PTHR31650:SF1">
    <property type="entry name" value="WAX ESTER SYNTHASE_DIACYLGLYCEROL ACYLTRANSFERASE 4-RELATED"/>
    <property type="match status" value="1"/>
</dbReference>
<dbReference type="RefSeq" id="WP_007617187.1">
    <property type="nucleotide sequence ID" value="NZ_BANX01000003.1"/>
</dbReference>
<dbReference type="NCBIfam" id="TIGR02946">
    <property type="entry name" value="acyl_WS_DGAT"/>
    <property type="match status" value="1"/>
</dbReference>
<dbReference type="GO" id="GO:0071731">
    <property type="term" value="P:response to nitric oxide"/>
    <property type="evidence" value="ECO:0007669"/>
    <property type="project" value="TreeGrafter"/>
</dbReference>
<accession>M0QEH2</accession>
<evidence type="ECO:0000259" key="12">
    <source>
        <dbReference type="Pfam" id="PF03007"/>
    </source>
</evidence>
<dbReference type="GO" id="GO:0005886">
    <property type="term" value="C:plasma membrane"/>
    <property type="evidence" value="ECO:0007669"/>
    <property type="project" value="TreeGrafter"/>
</dbReference>
<sequence length="471" mass="50730">MVSRLSPRDAMFYFLDEGGSSTQLGALLIIPATDDRRRLDYPRLVSLVENRLQTMPRYRQIVRQVTLGLARPVWADDPDFDINFHIRRSGLPRPGGIEQLQDLIARVMARPLDRTRPLWEMYLIEGLADGTMAILTKSHRCLVGGSGSPEISEVICDESPDTAALPEDLWMPGAVPGGAQLALGALAEALSRPGDLVDSLVSGNGPVADLRATAGATARRVGSVVQQLTDSAPSSPLNNATTSSRMFTVATVPTDVCDRIASAHGFSRTDVVLALLTGAMRRWLMSFGDAVSGVETVRVVLPLSAQDPMVDPDPDSPRRWVIVGTPGFVTDLPVGEDNPTVRLAQVAELAQRHSQSSRRVSLGLRPLLPELGVVPFAEISSRAFSTLDRRSYNVPVTMGTGPVGPRFVCGLPVAEIYAVPALLAQRALAVTIVDHGGRLQFAFLADRGVLSDLPAMAEYVTESLDELVTED</sequence>
<name>M0QEH2_9ACTN</name>
<comment type="pathway">
    <text evidence="2">Lipid metabolism.</text>
</comment>
<proteinExistence type="inferred from homology"/>
<dbReference type="PANTHER" id="PTHR31650">
    <property type="entry name" value="O-ACYLTRANSFERASE (WSD1-LIKE) FAMILY PROTEIN"/>
    <property type="match status" value="1"/>
</dbReference>
<dbReference type="Proteomes" id="UP000011666">
    <property type="component" value="Unassembled WGS sequence"/>
</dbReference>
<dbReference type="InterPro" id="IPR009721">
    <property type="entry name" value="O-acyltransferase_WSD1_C"/>
</dbReference>
<keyword evidence="15" id="KW-1185">Reference proteome</keyword>
<evidence type="ECO:0000256" key="10">
    <source>
        <dbReference type="ARBA" id="ARBA00048109"/>
    </source>
</evidence>
<keyword evidence="7 11" id="KW-0319">Glycerol metabolism</keyword>
<dbReference type="UniPathway" id="UPA00282"/>
<dbReference type="GO" id="GO:0051701">
    <property type="term" value="P:biological process involved in interaction with host"/>
    <property type="evidence" value="ECO:0007669"/>
    <property type="project" value="TreeGrafter"/>
</dbReference>
<dbReference type="InterPro" id="IPR014292">
    <property type="entry name" value="Acyl_transf_WS/DGAT"/>
</dbReference>
<dbReference type="InterPro" id="IPR004255">
    <property type="entry name" value="O-acyltransferase_WSD1_N"/>
</dbReference>